<accession>A0A3R5WLA5</accession>
<dbReference type="PANTHER" id="PTHR11461:SF211">
    <property type="entry name" value="GH10112P-RELATED"/>
    <property type="match status" value="1"/>
</dbReference>
<comment type="caution">
    <text evidence="4">The sequence shown here is derived from an EMBL/GenBank/DDBJ whole genome shotgun (WGS) entry which is preliminary data.</text>
</comment>
<dbReference type="Gene3D" id="2.30.39.10">
    <property type="entry name" value="Alpha-1-antitrypsin, domain 1"/>
    <property type="match status" value="1"/>
</dbReference>
<protein>
    <submittedName>
        <fullName evidence="4">Serpin family protein</fullName>
    </submittedName>
</protein>
<dbReference type="SUPFAM" id="SSF56574">
    <property type="entry name" value="Serpins"/>
    <property type="match status" value="1"/>
</dbReference>
<dbReference type="GO" id="GO:0005615">
    <property type="term" value="C:extracellular space"/>
    <property type="evidence" value="ECO:0007669"/>
    <property type="project" value="InterPro"/>
</dbReference>
<dbReference type="SMART" id="SM00093">
    <property type="entry name" value="SERPIN"/>
    <property type="match status" value="1"/>
</dbReference>
<dbReference type="OrthoDB" id="9764871at2"/>
<dbReference type="PROSITE" id="PS00284">
    <property type="entry name" value="SERPIN"/>
    <property type="match status" value="1"/>
</dbReference>
<dbReference type="Proteomes" id="UP000283295">
    <property type="component" value="Unassembled WGS sequence"/>
</dbReference>
<feature type="chain" id="PRO_5039378563" evidence="2">
    <location>
        <begin position="20"/>
        <end position="431"/>
    </location>
</feature>
<organism evidence="4 5">
    <name type="scientific">Coprococcus eutactus</name>
    <dbReference type="NCBI Taxonomy" id="33043"/>
    <lineage>
        <taxon>Bacteria</taxon>
        <taxon>Bacillati</taxon>
        <taxon>Bacillota</taxon>
        <taxon>Clostridia</taxon>
        <taxon>Lachnospirales</taxon>
        <taxon>Lachnospiraceae</taxon>
        <taxon>Coprococcus</taxon>
    </lineage>
</organism>
<keyword evidence="2" id="KW-0732">Signal</keyword>
<dbReference type="InterPro" id="IPR023795">
    <property type="entry name" value="Serpin_CS"/>
</dbReference>
<evidence type="ECO:0000256" key="2">
    <source>
        <dbReference type="SAM" id="SignalP"/>
    </source>
</evidence>
<dbReference type="InterPro" id="IPR000215">
    <property type="entry name" value="Serpin_fam"/>
</dbReference>
<dbReference type="Pfam" id="PF00079">
    <property type="entry name" value="Serpin"/>
    <property type="match status" value="1"/>
</dbReference>
<dbReference type="InterPro" id="IPR036186">
    <property type="entry name" value="Serpin_sf"/>
</dbReference>
<dbReference type="InterPro" id="IPR042178">
    <property type="entry name" value="Serpin_sf_1"/>
</dbReference>
<evidence type="ECO:0000313" key="4">
    <source>
        <dbReference type="EMBL" id="RGS41730.1"/>
    </source>
</evidence>
<dbReference type="CDD" id="cd19589">
    <property type="entry name" value="serpin_tengpin-like"/>
    <property type="match status" value="1"/>
</dbReference>
<sequence>MKKRMTALLLSACICAGLAGCGTNTPGNNPGHTKPDSSVTSLTDNISVTPVKTDITSFDQLKNGINEFSMNMYSALPADKNIFYSPYSIASALSMLDVGADGATKKGLENALGITDLDEWNDEMKAYLSKDWSQNTFVNTANSVWMNKDTSWSADIEKDFLTPAKDYYSGEVYEADFNGQPDKVVQNVNNWVSTNTNKMIPEILKEIPGGTVMMLINAVYFEGKWDTPFTEDKTFQSSFYGTDKESVVDMMHLYGEHFTYMDNGEIKGITLPYDGDNVVMKVFMPTADDGDINELFDKLSNEEKQKLIDSLDNANNVEIDTLQLPKFTDEQSIDGLDEILQNMGIRSAYSDSADFSKIADGIAVSSVNHRAKVIVDENGTKAAAETDIMVKETAMMPSEETYNFIVDKPFVYVIEDQSTGMILFMGRVNSL</sequence>
<proteinExistence type="inferred from homology"/>
<evidence type="ECO:0000313" key="5">
    <source>
        <dbReference type="Proteomes" id="UP000283295"/>
    </source>
</evidence>
<dbReference type="EMBL" id="QRVK01000017">
    <property type="protein sequence ID" value="RGS41730.1"/>
    <property type="molecule type" value="Genomic_DNA"/>
</dbReference>
<evidence type="ECO:0000259" key="3">
    <source>
        <dbReference type="SMART" id="SM00093"/>
    </source>
</evidence>
<dbReference type="PROSITE" id="PS51257">
    <property type="entry name" value="PROKAR_LIPOPROTEIN"/>
    <property type="match status" value="1"/>
</dbReference>
<feature type="domain" description="Serpin" evidence="3">
    <location>
        <begin position="70"/>
        <end position="431"/>
    </location>
</feature>
<dbReference type="AlphaFoldDB" id="A0A3R5WLA5"/>
<dbReference type="PANTHER" id="PTHR11461">
    <property type="entry name" value="SERINE PROTEASE INHIBITOR, SERPIN"/>
    <property type="match status" value="1"/>
</dbReference>
<feature type="signal peptide" evidence="2">
    <location>
        <begin position="1"/>
        <end position="19"/>
    </location>
</feature>
<name>A0A3R5WLA5_9FIRM</name>
<gene>
    <name evidence="4" type="ORF">DWX94_07950</name>
</gene>
<dbReference type="InterPro" id="IPR042185">
    <property type="entry name" value="Serpin_sf_2"/>
</dbReference>
<evidence type="ECO:0000256" key="1">
    <source>
        <dbReference type="RuleBase" id="RU000411"/>
    </source>
</evidence>
<dbReference type="Gene3D" id="3.30.497.10">
    <property type="entry name" value="Antithrombin, subunit I, domain 2"/>
    <property type="match status" value="1"/>
</dbReference>
<dbReference type="InterPro" id="IPR023796">
    <property type="entry name" value="Serpin_dom"/>
</dbReference>
<comment type="similarity">
    <text evidence="1">Belongs to the serpin family.</text>
</comment>
<reference evidence="4 5" key="1">
    <citation type="submission" date="2018-08" db="EMBL/GenBank/DDBJ databases">
        <title>A genome reference for cultivated species of the human gut microbiota.</title>
        <authorList>
            <person name="Zou Y."/>
            <person name="Xue W."/>
            <person name="Luo G."/>
        </authorList>
    </citation>
    <scope>NUCLEOTIDE SEQUENCE [LARGE SCALE GENOMIC DNA]</scope>
    <source>
        <strain evidence="4 5">AF22-21</strain>
    </source>
</reference>
<dbReference type="GO" id="GO:0004867">
    <property type="term" value="F:serine-type endopeptidase inhibitor activity"/>
    <property type="evidence" value="ECO:0007669"/>
    <property type="project" value="InterPro"/>
</dbReference>